<reference evidence="3" key="1">
    <citation type="journal article" date="2016" name="Mol. Biol. Evol.">
        <title>Ginkgo and Welwitschia Mitogenomes Reveal Extreme Contrasts in Gymnosperm Mitochondrial Evolution.</title>
        <authorList>
            <person name="Guo W."/>
            <person name="Grewe F."/>
            <person name="Fan W."/>
            <person name="Young G.J."/>
            <person name="Knoop V."/>
            <person name="Palmer J.D."/>
            <person name="Mower J.P."/>
        </authorList>
    </citation>
    <scope>NUCLEOTIDE SEQUENCE</scope>
</reference>
<dbReference type="InterPro" id="IPR032523">
    <property type="entry name" value="CcmF_C"/>
</dbReference>
<feature type="domain" description="Cytochrome c-type biogenesis protein CcmF C-terminal" evidence="2">
    <location>
        <begin position="436"/>
        <end position="510"/>
    </location>
</feature>
<evidence type="ECO:0000256" key="1">
    <source>
        <dbReference type="SAM" id="Phobius"/>
    </source>
</evidence>
<dbReference type="PANTHER" id="PTHR36010">
    <property type="entry name" value="CYTOCHROME C BIOGENESIS CCMF C-TERMINAL-LIKE MITOCHONDRIAL PROTEIN-RELATED"/>
    <property type="match status" value="1"/>
</dbReference>
<sequence>MVQLQNLFFFITSMVVLCGTAAPVLLKWFVGRDVFIGAPFFVGTIIPILTSILPSLVYNHGRGFIRSMDKAKSLVLVGASRPILLPDSNRISSPVHRRAFSGRVVRAPLSITLALPLLVRAFIALPSYEVSILVQHCVFMRGFMRDLSYSDCFCGVLCLLCYSTLFLPYEYGRNRAKTLLLIKRLCSYYTPPNPKGVSRVQGLRPQPLYYKSSVCSPFTPPQFVDGSVWPTYITGAQVSEFGPSPSPRSAQVIIGPSGGEGVPDYDYDYYITGGGLERCLALPTSRLHQAVGHGVYRSAPMKMKMHLSHGGVCIFIMGVICYNSTDKIQFTQRLPLGSELHMGKELCCLRGLDHSHGPTFHSICGNILIYKPSNTLCPAAWFDHDESLRTILLAIRRLCGGSGVPPVQGSYENGKQLCYMHRFRSWWIHTREHDCFWLTMFPEKRYFFSIQASTTKAAQHTNLFTDPYAPIGTGSNETGGWYTTIMKLPFISCIRIGFLLASPGGLCSLLCQLQKDKLHRNR</sequence>
<keyword evidence="1" id="KW-0472">Membrane</keyword>
<dbReference type="EMBL" id="MW354478">
    <property type="protein sequence ID" value="QXE44341.1"/>
    <property type="molecule type" value="Genomic_DNA"/>
</dbReference>
<dbReference type="InterPro" id="IPR044955">
    <property type="entry name" value="CCMFC"/>
</dbReference>
<feature type="transmembrane region" description="Helical" evidence="1">
    <location>
        <begin position="148"/>
        <end position="169"/>
    </location>
</feature>
<name>A0A0X9SPQ8_WELMI</name>
<dbReference type="PANTHER" id="PTHR36010:SF2">
    <property type="entry name" value="LOW PROTEIN: CYTOCHROME C BIOGENESIS CCMF-LIKE PROTEIN"/>
    <property type="match status" value="1"/>
</dbReference>
<gene>
    <name evidence="3" type="primary">ccmFC</name>
</gene>
<reference evidence="4" key="2">
    <citation type="submission" date="2020-12" db="EMBL/GenBank/DDBJ databases">
        <title>Both Conifer II and Gnetales are characterized by a high frequency of ancient mitochondrial gene transfer to the nuclear genome.</title>
        <authorList>
            <person name="Kan S.L."/>
            <person name="Shen T."/>
            <person name="Ran J.H."/>
            <person name="Wang X.Q."/>
        </authorList>
    </citation>
    <scope>NUCLEOTIDE SEQUENCE</scope>
</reference>
<dbReference type="GeneID" id="26798425"/>
<dbReference type="RefSeq" id="YP_009227157.1">
    <property type="nucleotide sequence ID" value="NC_029130.1"/>
</dbReference>
<dbReference type="AlphaFoldDB" id="A0A0X9SPQ8"/>
<evidence type="ECO:0000313" key="4">
    <source>
        <dbReference type="EMBL" id="QXE44341.1"/>
    </source>
</evidence>
<keyword evidence="1" id="KW-1133">Transmembrane helix</keyword>
<feature type="transmembrane region" description="Helical" evidence="1">
    <location>
        <begin position="36"/>
        <end position="58"/>
    </location>
</feature>
<dbReference type="GO" id="GO:0017004">
    <property type="term" value="P:cytochrome complex assembly"/>
    <property type="evidence" value="ECO:0007669"/>
    <property type="project" value="InterPro"/>
</dbReference>
<dbReference type="Pfam" id="PF16327">
    <property type="entry name" value="CcmF_C"/>
    <property type="match status" value="1"/>
</dbReference>
<keyword evidence="3" id="KW-0496">Mitochondrion</keyword>
<dbReference type="EMBL" id="KT313400">
    <property type="protein sequence ID" value="AMA21010.1"/>
    <property type="molecule type" value="Genomic_DNA"/>
</dbReference>
<accession>A0A0X9SPQ8</accession>
<geneLocation type="mitochondrion" evidence="3"/>
<feature type="transmembrane region" description="Helical" evidence="1">
    <location>
        <begin position="7"/>
        <end position="30"/>
    </location>
</feature>
<proteinExistence type="predicted"/>
<keyword evidence="1" id="KW-0812">Transmembrane</keyword>
<protein>
    <submittedName>
        <fullName evidence="3">Cytochrome c biogenesis F</fullName>
    </submittedName>
</protein>
<organism evidence="3">
    <name type="scientific">Welwitschia mirabilis</name>
    <name type="common">Tree tumbo</name>
    <name type="synonym">Welwitschia bainesii</name>
    <dbReference type="NCBI Taxonomy" id="3377"/>
    <lineage>
        <taxon>Eukaryota</taxon>
        <taxon>Viridiplantae</taxon>
        <taxon>Streptophyta</taxon>
        <taxon>Embryophyta</taxon>
        <taxon>Tracheophyta</taxon>
        <taxon>Spermatophyta</taxon>
        <taxon>Gnetopsida</taxon>
        <taxon>Gnetidae</taxon>
        <taxon>Welwitschiales</taxon>
        <taxon>Welwitschiaceae</taxon>
        <taxon>Welwitschia</taxon>
    </lineage>
</organism>
<evidence type="ECO:0000313" key="3">
    <source>
        <dbReference type="EMBL" id="AMA21010.1"/>
    </source>
</evidence>
<evidence type="ECO:0000259" key="2">
    <source>
        <dbReference type="Pfam" id="PF16327"/>
    </source>
</evidence>